<dbReference type="AlphaFoldDB" id="A0A926Y3V3"/>
<keyword evidence="3" id="KW-1185">Reference proteome</keyword>
<evidence type="ECO:0000313" key="3">
    <source>
        <dbReference type="Proteomes" id="UP000598820"/>
    </source>
</evidence>
<gene>
    <name evidence="2" type="ORF">IC229_16770</name>
</gene>
<evidence type="ECO:0000259" key="1">
    <source>
        <dbReference type="Pfam" id="PF03374"/>
    </source>
</evidence>
<dbReference type="RefSeq" id="WP_190888164.1">
    <property type="nucleotide sequence ID" value="NZ_JACWZY010000014.1"/>
</dbReference>
<dbReference type="Proteomes" id="UP000598820">
    <property type="component" value="Unassembled WGS sequence"/>
</dbReference>
<accession>A0A926Y3V3</accession>
<dbReference type="InterPro" id="IPR014054">
    <property type="entry name" value="Phage_regulatory_Rha"/>
</dbReference>
<name>A0A926Y3V3_9BACT</name>
<organism evidence="2 3">
    <name type="scientific">Spirosoma profusum</name>
    <dbReference type="NCBI Taxonomy" id="2771354"/>
    <lineage>
        <taxon>Bacteria</taxon>
        <taxon>Pseudomonadati</taxon>
        <taxon>Bacteroidota</taxon>
        <taxon>Cytophagia</taxon>
        <taxon>Cytophagales</taxon>
        <taxon>Cytophagaceae</taxon>
        <taxon>Spirosoma</taxon>
    </lineage>
</organism>
<feature type="domain" description="Antirepressor protein C-terminal" evidence="1">
    <location>
        <begin position="143"/>
        <end position="243"/>
    </location>
</feature>
<comment type="caution">
    <text evidence="2">The sequence shown here is derived from an EMBL/GenBank/DDBJ whole genome shotgun (WGS) entry which is preliminary data.</text>
</comment>
<evidence type="ECO:0000313" key="2">
    <source>
        <dbReference type="EMBL" id="MBD2702305.1"/>
    </source>
</evidence>
<dbReference type="GO" id="GO:0003677">
    <property type="term" value="F:DNA binding"/>
    <property type="evidence" value="ECO:0007669"/>
    <property type="project" value="InterPro"/>
</dbReference>
<dbReference type="EMBL" id="JACWZY010000014">
    <property type="protein sequence ID" value="MBD2702305.1"/>
    <property type="molecule type" value="Genomic_DNA"/>
</dbReference>
<dbReference type="Pfam" id="PF09669">
    <property type="entry name" value="Phage_pRha"/>
    <property type="match status" value="1"/>
</dbReference>
<sequence length="259" mass="28730">MSNIILPINTIEGSLQVVNTIDFAEGLGIQHASIIKTIREYLPAIEKDFGRVRFQIGPFETAGGVQQVNYALLTEDQSLFVGSLSRNSERVVEFKSVLVRSFAEARRRLSNSTPTPSYQIDDPIQRAEAWIREQKEKQALVFENAELKPKADYATKVLDSSNTLITTNIAQELGMSAIALNRLLQEKGVQYKRGGMWNLTAKYNGKGYAKLATFHHPGRDGSSRTEHSLVWTEAGRELIHSLLNPAMTPAAQSVQLATA</sequence>
<protein>
    <submittedName>
        <fullName evidence="2">Phage regulatory protein/antirepressor Ant</fullName>
    </submittedName>
</protein>
<dbReference type="InterPro" id="IPR005039">
    <property type="entry name" value="Ant_C"/>
</dbReference>
<proteinExistence type="predicted"/>
<dbReference type="Pfam" id="PF03374">
    <property type="entry name" value="ANT"/>
    <property type="match status" value="1"/>
</dbReference>
<reference evidence="2" key="1">
    <citation type="submission" date="2020-09" db="EMBL/GenBank/DDBJ databases">
        <authorList>
            <person name="Kim M.K."/>
        </authorList>
    </citation>
    <scope>NUCLEOTIDE SEQUENCE</scope>
    <source>
        <strain evidence="2">BT702</strain>
    </source>
</reference>